<gene>
    <name evidence="2" type="ORF">HID58_073790</name>
</gene>
<keyword evidence="1" id="KW-1133">Transmembrane helix</keyword>
<evidence type="ECO:0000313" key="2">
    <source>
        <dbReference type="EMBL" id="KAH0866768.1"/>
    </source>
</evidence>
<dbReference type="Proteomes" id="UP000824890">
    <property type="component" value="Unassembled WGS sequence"/>
</dbReference>
<reference evidence="2 3" key="1">
    <citation type="submission" date="2021-05" db="EMBL/GenBank/DDBJ databases">
        <title>Genome Assembly of Synthetic Allotetraploid Brassica napus Reveals Homoeologous Exchanges between Subgenomes.</title>
        <authorList>
            <person name="Davis J.T."/>
        </authorList>
    </citation>
    <scope>NUCLEOTIDE SEQUENCE [LARGE SCALE GENOMIC DNA]</scope>
    <source>
        <strain evidence="3">cv. Da-Ae</strain>
        <tissue evidence="2">Seedling</tissue>
    </source>
</reference>
<feature type="non-terminal residue" evidence="2">
    <location>
        <position position="1"/>
    </location>
</feature>
<sequence>HDGNCFERCKVKCGGSNPPPLVLHGSKNGKWSAVVVVIMMLVIVMVVTVESNKATGWMRCFRKCSVPCEDQDGNCFECCKIKCGGPNPPHGPGGPPSHSFRRPSYGMAYVDVCKKKE</sequence>
<organism evidence="2 3">
    <name type="scientific">Brassica napus</name>
    <name type="common">Rape</name>
    <dbReference type="NCBI Taxonomy" id="3708"/>
    <lineage>
        <taxon>Eukaryota</taxon>
        <taxon>Viridiplantae</taxon>
        <taxon>Streptophyta</taxon>
        <taxon>Embryophyta</taxon>
        <taxon>Tracheophyta</taxon>
        <taxon>Spermatophyta</taxon>
        <taxon>Magnoliopsida</taxon>
        <taxon>eudicotyledons</taxon>
        <taxon>Gunneridae</taxon>
        <taxon>Pentapetalae</taxon>
        <taxon>rosids</taxon>
        <taxon>malvids</taxon>
        <taxon>Brassicales</taxon>
        <taxon>Brassicaceae</taxon>
        <taxon>Brassiceae</taxon>
        <taxon>Brassica</taxon>
    </lineage>
</organism>
<evidence type="ECO:0000313" key="3">
    <source>
        <dbReference type="Proteomes" id="UP000824890"/>
    </source>
</evidence>
<evidence type="ECO:0000256" key="1">
    <source>
        <dbReference type="SAM" id="Phobius"/>
    </source>
</evidence>
<comment type="caution">
    <text evidence="2">The sequence shown here is derived from an EMBL/GenBank/DDBJ whole genome shotgun (WGS) entry which is preliminary data.</text>
</comment>
<keyword evidence="1" id="KW-0472">Membrane</keyword>
<keyword evidence="1" id="KW-0812">Transmembrane</keyword>
<protein>
    <submittedName>
        <fullName evidence="2">Uncharacterized protein</fullName>
    </submittedName>
</protein>
<dbReference type="EMBL" id="JAGKQM010000017">
    <property type="protein sequence ID" value="KAH0866768.1"/>
    <property type="molecule type" value="Genomic_DNA"/>
</dbReference>
<feature type="transmembrane region" description="Helical" evidence="1">
    <location>
        <begin position="31"/>
        <end position="49"/>
    </location>
</feature>
<keyword evidence="3" id="KW-1185">Reference proteome</keyword>
<accession>A0ABQ7YF35</accession>
<name>A0ABQ7YF35_BRANA</name>
<proteinExistence type="predicted"/>